<dbReference type="EMBL" id="JACGCM010000333">
    <property type="protein sequence ID" value="KAF6173655.1"/>
    <property type="molecule type" value="Genomic_DNA"/>
</dbReference>
<dbReference type="OrthoDB" id="2014654at2759"/>
<dbReference type="Gene3D" id="3.30.420.150">
    <property type="entry name" value="Exopolyphosphatase. Domain 2"/>
    <property type="match status" value="1"/>
</dbReference>
<organism evidence="3 4">
    <name type="scientific">Kingdonia uniflora</name>
    <dbReference type="NCBI Taxonomy" id="39325"/>
    <lineage>
        <taxon>Eukaryota</taxon>
        <taxon>Viridiplantae</taxon>
        <taxon>Streptophyta</taxon>
        <taxon>Embryophyta</taxon>
        <taxon>Tracheophyta</taxon>
        <taxon>Spermatophyta</taxon>
        <taxon>Magnoliopsida</taxon>
        <taxon>Ranunculales</taxon>
        <taxon>Circaeasteraceae</taxon>
        <taxon>Kingdonia</taxon>
    </lineage>
</organism>
<dbReference type="AlphaFoldDB" id="A0A7J7P2J5"/>
<dbReference type="Gene3D" id="3.30.420.40">
    <property type="match status" value="1"/>
</dbReference>
<evidence type="ECO:0000259" key="2">
    <source>
        <dbReference type="Pfam" id="PF21447"/>
    </source>
</evidence>
<accession>A0A7J7P2J5</accession>
<dbReference type="Gene3D" id="1.10.3210.10">
    <property type="entry name" value="Hypothetical protein af1432"/>
    <property type="match status" value="1"/>
</dbReference>
<evidence type="ECO:0000313" key="3">
    <source>
        <dbReference type="EMBL" id="KAF6173655.1"/>
    </source>
</evidence>
<dbReference type="Proteomes" id="UP000541444">
    <property type="component" value="Unassembled WGS sequence"/>
</dbReference>
<keyword evidence="4" id="KW-1185">Reference proteome</keyword>
<reference evidence="3 4" key="1">
    <citation type="journal article" date="2020" name="IScience">
        <title>Genome Sequencing of the Endangered Kingdonia uniflora (Circaeasteraceae, Ranunculales) Reveals Potential Mechanisms of Evolutionary Specialization.</title>
        <authorList>
            <person name="Sun Y."/>
            <person name="Deng T."/>
            <person name="Zhang A."/>
            <person name="Moore M.J."/>
            <person name="Landis J.B."/>
            <person name="Lin N."/>
            <person name="Zhang H."/>
            <person name="Zhang X."/>
            <person name="Huang J."/>
            <person name="Zhang X."/>
            <person name="Sun H."/>
            <person name="Wang H."/>
        </authorList>
    </citation>
    <scope>NUCLEOTIDE SEQUENCE [LARGE SCALE GENOMIC DNA]</scope>
    <source>
        <strain evidence="3">TB1705</strain>
        <tissue evidence="3">Leaf</tissue>
    </source>
</reference>
<evidence type="ECO:0000259" key="1">
    <source>
        <dbReference type="Pfam" id="PF02541"/>
    </source>
</evidence>
<dbReference type="PANTHER" id="PTHR30005:SF0">
    <property type="entry name" value="RETROGRADE REGULATION PROTEIN 2"/>
    <property type="match status" value="1"/>
</dbReference>
<dbReference type="Pfam" id="PF21447">
    <property type="entry name" value="Ppx-GppA_III"/>
    <property type="match status" value="1"/>
</dbReference>
<dbReference type="InterPro" id="IPR048950">
    <property type="entry name" value="Ppx_GppA_C"/>
</dbReference>
<dbReference type="Pfam" id="PF02541">
    <property type="entry name" value="Ppx-GppA"/>
    <property type="match status" value="1"/>
</dbReference>
<gene>
    <name evidence="3" type="ORF">GIB67_023014</name>
</gene>
<dbReference type="PANTHER" id="PTHR30005">
    <property type="entry name" value="EXOPOLYPHOSPHATASE"/>
    <property type="match status" value="1"/>
</dbReference>
<name>A0A7J7P2J5_9MAGN</name>
<dbReference type="SUPFAM" id="SSF109604">
    <property type="entry name" value="HD-domain/PDEase-like"/>
    <property type="match status" value="1"/>
</dbReference>
<dbReference type="InterPro" id="IPR043129">
    <property type="entry name" value="ATPase_NBD"/>
</dbReference>
<evidence type="ECO:0000313" key="4">
    <source>
        <dbReference type="Proteomes" id="UP000541444"/>
    </source>
</evidence>
<feature type="domain" description="Ppx/GppA phosphatase C-terminal" evidence="2">
    <location>
        <begin position="353"/>
        <end position="477"/>
    </location>
</feature>
<sequence>MTSSNLLAAIDMGTNSFKMLLVQADPNGRFLALNHHKEPVVLGRGMQPNNSSTPTISLASQTRAIIALQNFQQILLKQQVHQTRIVATSAVREAVNSGEFISKIRDEVGFEVNVLSGEEEARLIYIGVLQFLPVYDTTVLTVDIGGGSTEFVIGKEGNVVFAVSLKLGHVLLTDSFVRNGDVDHVVSMREYIRGVIRGSGLVEKVREIGFKVAVGSSGTIRAIEKAVFFGYSRGAMGVGEFGRGWKFSRGELSGVVENLCGLDLGEEGKRAGFFKRRAEFILAGSILLMEIFEMLGIEEMEVSKCALGEGVIAETLAKCCEEYDVSANARWRSVVSLSVRFNNEKRMKRATGCVGIAKEFFRVVRKCIESGDHQIKHTLSLGEKDLEYLEAACLLHNIGQFIGEKGYHKQSSRIVKNGDYLHGYNAEEVKLIALLTRHHRKKFPSSDHSSLHGFPKEAKEKFRVLCSIIRIAVAVQKYHFIVFQGLDTSLHQAGFGLVFSEIKDSSVPVQLTMKEVEAELKPELDHFEKFASKLPSGRTQENVSSAYLEFLTNQMTSCKKNGMSWKIFPLKGPVKNVMASQRKEPERVDDIEVMKELV</sequence>
<evidence type="ECO:0008006" key="5">
    <source>
        <dbReference type="Google" id="ProtNLM"/>
    </source>
</evidence>
<comment type="caution">
    <text evidence="3">The sequence shown here is derived from an EMBL/GenBank/DDBJ whole genome shotgun (WGS) entry which is preliminary data.</text>
</comment>
<dbReference type="InterPro" id="IPR050273">
    <property type="entry name" value="GppA/Ppx_hydrolase"/>
</dbReference>
<proteinExistence type="predicted"/>
<dbReference type="SUPFAM" id="SSF53067">
    <property type="entry name" value="Actin-like ATPase domain"/>
    <property type="match status" value="2"/>
</dbReference>
<dbReference type="CDD" id="cd24006">
    <property type="entry name" value="ASKHA_NBD_PPX_GppA"/>
    <property type="match status" value="1"/>
</dbReference>
<feature type="domain" description="Ppx/GppA phosphatase N-terminal" evidence="1">
    <location>
        <begin position="27"/>
        <end position="317"/>
    </location>
</feature>
<protein>
    <recommendedName>
        <fullName evidence="5">Exopolyphosphatase</fullName>
    </recommendedName>
</protein>
<dbReference type="GO" id="GO:0016462">
    <property type="term" value="F:pyrophosphatase activity"/>
    <property type="evidence" value="ECO:0007669"/>
    <property type="project" value="TreeGrafter"/>
</dbReference>
<dbReference type="InterPro" id="IPR003695">
    <property type="entry name" value="Ppx_GppA_N"/>
</dbReference>